<dbReference type="EMBL" id="BNJQ01000019">
    <property type="protein sequence ID" value="GHP08108.1"/>
    <property type="molecule type" value="Genomic_DNA"/>
</dbReference>
<organism evidence="8 9">
    <name type="scientific">Pycnococcus provasolii</name>
    <dbReference type="NCBI Taxonomy" id="41880"/>
    <lineage>
        <taxon>Eukaryota</taxon>
        <taxon>Viridiplantae</taxon>
        <taxon>Chlorophyta</taxon>
        <taxon>Pseudoscourfieldiophyceae</taxon>
        <taxon>Pseudoscourfieldiales</taxon>
        <taxon>Pycnococcaceae</taxon>
        <taxon>Pycnococcus</taxon>
    </lineage>
</organism>
<keyword evidence="6" id="KW-0812">Transmembrane</keyword>
<evidence type="ECO:0000256" key="1">
    <source>
        <dbReference type="ARBA" id="ARBA00006442"/>
    </source>
</evidence>
<feature type="transmembrane region" description="Helical" evidence="6">
    <location>
        <begin position="21"/>
        <end position="54"/>
    </location>
</feature>
<dbReference type="PANTHER" id="PTHR43735">
    <property type="entry name" value="APOPTOSIS-INDUCING FACTOR 1"/>
    <property type="match status" value="1"/>
</dbReference>
<dbReference type="PANTHER" id="PTHR43735:SF3">
    <property type="entry name" value="FERROPTOSIS SUPPRESSOR PROTEIN 1"/>
    <property type="match status" value="1"/>
</dbReference>
<dbReference type="AlphaFoldDB" id="A0A830HMJ4"/>
<dbReference type="OrthoDB" id="497886at2759"/>
<feature type="transmembrane region" description="Helical" evidence="6">
    <location>
        <begin position="66"/>
        <end position="86"/>
    </location>
</feature>
<comment type="similarity">
    <text evidence="1">Belongs to the FAD-dependent oxidoreductase family.</text>
</comment>
<feature type="region of interest" description="Disordered" evidence="5">
    <location>
        <begin position="193"/>
        <end position="217"/>
    </location>
</feature>
<name>A0A830HMJ4_9CHLO</name>
<reference evidence="8" key="1">
    <citation type="submission" date="2020-10" db="EMBL/GenBank/DDBJ databases">
        <title>Unveiling of a novel bifunctional photoreceptor, Dualchrome1, isolated from a cosmopolitan green alga.</title>
        <authorList>
            <person name="Suzuki S."/>
            <person name="Kawachi M."/>
        </authorList>
    </citation>
    <scope>NUCLEOTIDE SEQUENCE</scope>
    <source>
        <strain evidence="8">NIES 2893</strain>
    </source>
</reference>
<keyword evidence="9" id="KW-1185">Reference proteome</keyword>
<evidence type="ECO:0000313" key="8">
    <source>
        <dbReference type="EMBL" id="GHP08108.1"/>
    </source>
</evidence>
<dbReference type="GO" id="GO:0005737">
    <property type="term" value="C:cytoplasm"/>
    <property type="evidence" value="ECO:0007669"/>
    <property type="project" value="TreeGrafter"/>
</dbReference>
<accession>A0A830HMJ4</accession>
<proteinExistence type="inferred from homology"/>
<gene>
    <name evidence="8" type="ORF">PPROV_000685000</name>
</gene>
<dbReference type="InterPro" id="IPR036188">
    <property type="entry name" value="FAD/NAD-bd_sf"/>
</dbReference>
<evidence type="ECO:0000256" key="6">
    <source>
        <dbReference type="SAM" id="Phobius"/>
    </source>
</evidence>
<evidence type="ECO:0000256" key="4">
    <source>
        <dbReference type="ARBA" id="ARBA00023002"/>
    </source>
</evidence>
<evidence type="ECO:0000259" key="7">
    <source>
        <dbReference type="Pfam" id="PF07992"/>
    </source>
</evidence>
<keyword evidence="6" id="KW-1133">Transmembrane helix</keyword>
<keyword evidence="6" id="KW-0472">Membrane</keyword>
<feature type="compositionally biased region" description="Polar residues" evidence="5">
    <location>
        <begin position="194"/>
        <end position="203"/>
    </location>
</feature>
<dbReference type="InterPro" id="IPR023753">
    <property type="entry name" value="FAD/NAD-binding_dom"/>
</dbReference>
<dbReference type="Gene3D" id="3.50.50.100">
    <property type="match status" value="2"/>
</dbReference>
<comment type="caution">
    <text evidence="8">The sequence shown here is derived from an EMBL/GenBank/DDBJ whole genome shotgun (WGS) entry which is preliminary data.</text>
</comment>
<dbReference type="GO" id="GO:0050660">
    <property type="term" value="F:flavin adenine dinucleotide binding"/>
    <property type="evidence" value="ECO:0007669"/>
    <property type="project" value="TreeGrafter"/>
</dbReference>
<feature type="domain" description="FAD/NAD(P)-binding" evidence="7">
    <location>
        <begin position="97"/>
        <end position="367"/>
    </location>
</feature>
<protein>
    <recommendedName>
        <fullName evidence="7">FAD/NAD(P)-binding domain-containing protein</fullName>
    </recommendedName>
</protein>
<dbReference type="Pfam" id="PF07992">
    <property type="entry name" value="Pyr_redox_2"/>
    <property type="match status" value="1"/>
</dbReference>
<dbReference type="GO" id="GO:0004174">
    <property type="term" value="F:electron-transferring-flavoprotein dehydrogenase activity"/>
    <property type="evidence" value="ECO:0007669"/>
    <property type="project" value="TreeGrafter"/>
</dbReference>
<keyword evidence="4" id="KW-0560">Oxidoreductase</keyword>
<evidence type="ECO:0000256" key="3">
    <source>
        <dbReference type="ARBA" id="ARBA00022827"/>
    </source>
</evidence>
<evidence type="ECO:0000256" key="5">
    <source>
        <dbReference type="SAM" id="MobiDB-lite"/>
    </source>
</evidence>
<sequence length="664" mass="71040">MPDGYGDAMKSGFRRFQAMLVLVLIIFVVIFVVTLLVLMLMLVVMLVVMLMASFEQTTTKPTNLNLLLGGIAVLSAVLAAAVKLTLSRRTKHASEKKKVVIIGAGFAGCQVARDLRNACHVTVVAERDFFEFAPGVPRALATGGRAADGVVQSLEEKTLRGCTVYYAETGSAYELANDRARYRAPIQPDDQHITTRARSSAMTENAHKWRSKRGDDDDDAQRVVIVGAGAVGVEAAAELASAGVPVSLCDAAPEILHRLGTDAGATFARHRATSFLEKKGVRMQLGAPSNISDDEMTLWCVGATPNASSIQPAEGPEGVRLARNGDRGYLRDDHTLRALTTASADAPPMPHSRIFVLGDCAYKPPAQCLASFAHWEAEYAASAILHGGQAAYDAPPALVNLSLGRWDGVFLACDPSGSGSCRVLCWGALAAFVKCATWWWFMRWLPIPYTVASFVAPAAAASAGTDIVQSHNLVEIEGAAELFEEAAETWGHMLATEFRSSTYAEDVDNALQSLGYLLVREDTFSGLAVDFMLYLEGGNVEVEVYGPSHLNRTTLGPNGRTRLKQRMLRSMGYKLLCGSAPQAQTAYLDERLVGVMSGTDDGTAIDADARAWDDVGARLLGEELAARQGGPMAGAGGGRTLPAAVANARERARQQGGVYVRALR</sequence>
<keyword evidence="3" id="KW-0274">FAD</keyword>
<keyword evidence="2" id="KW-0285">Flavoprotein</keyword>
<dbReference type="PRINTS" id="PR00368">
    <property type="entry name" value="FADPNR"/>
</dbReference>
<dbReference type="SUPFAM" id="SSF51905">
    <property type="entry name" value="FAD/NAD(P)-binding domain"/>
    <property type="match status" value="2"/>
</dbReference>
<evidence type="ECO:0000313" key="9">
    <source>
        <dbReference type="Proteomes" id="UP000660262"/>
    </source>
</evidence>
<evidence type="ECO:0000256" key="2">
    <source>
        <dbReference type="ARBA" id="ARBA00022630"/>
    </source>
</evidence>
<dbReference type="Proteomes" id="UP000660262">
    <property type="component" value="Unassembled WGS sequence"/>
</dbReference>